<feature type="region of interest" description="Disordered" evidence="1">
    <location>
        <begin position="64"/>
        <end position="122"/>
    </location>
</feature>
<evidence type="ECO:0000256" key="1">
    <source>
        <dbReference type="SAM" id="MobiDB-lite"/>
    </source>
</evidence>
<accession>A0ABP0REJ1</accession>
<gene>
    <name evidence="2" type="ORF">SCF082_LOCUS46224</name>
</gene>
<sequence length="281" mass="30330">EQMDGQGKAERDRRGRTCLGEEFPVDGHFMFTTGGTRYAATRAWGWKKGFLPVALGAIATQRAEAQSVAQPEPQPGTPAPEAPSAPPPEAPSSSAAQQRVAQLQETPSAATQPAANQVEVPPLETTITPEGLERIMAVATGQSWYEGLTRAEVEIFTVQGLREATRREGYLSCLFCKSRKRQQLLFQGTNEVRNHFEGNHERPEATEAVSSAVAQEIGQAMAVVEQTMDKVGVWAEQDVRDRVVAAAAVLPAAPPEPTLLDAALRAAGEIADFFRRLTGIL</sequence>
<evidence type="ECO:0000313" key="3">
    <source>
        <dbReference type="Proteomes" id="UP001642464"/>
    </source>
</evidence>
<evidence type="ECO:0000313" key="2">
    <source>
        <dbReference type="EMBL" id="CAK9098664.1"/>
    </source>
</evidence>
<reference evidence="2 3" key="1">
    <citation type="submission" date="2024-02" db="EMBL/GenBank/DDBJ databases">
        <authorList>
            <person name="Chen Y."/>
            <person name="Shah S."/>
            <person name="Dougan E. K."/>
            <person name="Thang M."/>
            <person name="Chan C."/>
        </authorList>
    </citation>
    <scope>NUCLEOTIDE SEQUENCE [LARGE SCALE GENOMIC DNA]</scope>
</reference>
<organism evidence="2 3">
    <name type="scientific">Durusdinium trenchii</name>
    <dbReference type="NCBI Taxonomy" id="1381693"/>
    <lineage>
        <taxon>Eukaryota</taxon>
        <taxon>Sar</taxon>
        <taxon>Alveolata</taxon>
        <taxon>Dinophyceae</taxon>
        <taxon>Suessiales</taxon>
        <taxon>Symbiodiniaceae</taxon>
        <taxon>Durusdinium</taxon>
    </lineage>
</organism>
<proteinExistence type="predicted"/>
<feature type="non-terminal residue" evidence="2">
    <location>
        <position position="1"/>
    </location>
</feature>
<feature type="compositionally biased region" description="Polar residues" evidence="1">
    <location>
        <begin position="97"/>
        <end position="115"/>
    </location>
</feature>
<dbReference type="Proteomes" id="UP001642464">
    <property type="component" value="Unassembled WGS sequence"/>
</dbReference>
<dbReference type="EMBL" id="CAXAMM010041326">
    <property type="protein sequence ID" value="CAK9098664.1"/>
    <property type="molecule type" value="Genomic_DNA"/>
</dbReference>
<feature type="compositionally biased region" description="Pro residues" evidence="1">
    <location>
        <begin position="72"/>
        <end position="90"/>
    </location>
</feature>
<protein>
    <submittedName>
        <fullName evidence="2">Uncharacterized protein</fullName>
    </submittedName>
</protein>
<keyword evidence="3" id="KW-1185">Reference proteome</keyword>
<name>A0ABP0REJ1_9DINO</name>
<comment type="caution">
    <text evidence="2">The sequence shown here is derived from an EMBL/GenBank/DDBJ whole genome shotgun (WGS) entry which is preliminary data.</text>
</comment>